<proteinExistence type="predicted"/>
<reference evidence="2" key="1">
    <citation type="journal article" date="2021" name="PeerJ">
        <title>Extensive microbial diversity within the chicken gut microbiome revealed by metagenomics and culture.</title>
        <authorList>
            <person name="Gilroy R."/>
            <person name="Ravi A."/>
            <person name="Getino M."/>
            <person name="Pursley I."/>
            <person name="Horton D.L."/>
            <person name="Alikhan N.F."/>
            <person name="Baker D."/>
            <person name="Gharbi K."/>
            <person name="Hall N."/>
            <person name="Watson M."/>
            <person name="Adriaenssens E.M."/>
            <person name="Foster-Nyarko E."/>
            <person name="Jarju S."/>
            <person name="Secka A."/>
            <person name="Antonio M."/>
            <person name="Oren A."/>
            <person name="Chaudhuri R.R."/>
            <person name="La Ragione R."/>
            <person name="Hildebrand F."/>
            <person name="Pallen M.J."/>
        </authorList>
    </citation>
    <scope>NUCLEOTIDE SEQUENCE</scope>
    <source>
        <strain evidence="2">CHK185-5351</strain>
    </source>
</reference>
<gene>
    <name evidence="2" type="ORF">H9705_05420</name>
</gene>
<dbReference type="Proteomes" id="UP000823849">
    <property type="component" value="Unassembled WGS sequence"/>
</dbReference>
<dbReference type="EMBL" id="DWWU01000021">
    <property type="protein sequence ID" value="HJC15254.1"/>
    <property type="molecule type" value="Genomic_DNA"/>
</dbReference>
<feature type="transmembrane region" description="Helical" evidence="1">
    <location>
        <begin position="62"/>
        <end position="88"/>
    </location>
</feature>
<protein>
    <submittedName>
        <fullName evidence="2">ABC transporter permease</fullName>
    </submittedName>
</protein>
<organism evidence="2 3">
    <name type="scientific">Candidatus Fusicatenibacter intestinigallinarum</name>
    <dbReference type="NCBI Taxonomy" id="2838598"/>
    <lineage>
        <taxon>Bacteria</taxon>
        <taxon>Bacillati</taxon>
        <taxon>Bacillota</taxon>
        <taxon>Clostridia</taxon>
        <taxon>Lachnospirales</taxon>
        <taxon>Lachnospiraceae</taxon>
        <taxon>Fusicatenibacter</taxon>
    </lineage>
</organism>
<name>A0A9D2SN14_9FIRM</name>
<accession>A0A9D2SN14</accession>
<dbReference type="AlphaFoldDB" id="A0A9D2SN14"/>
<sequence length="169" mass="18901">MRKNTYELLHTKPVSATQYVVGKVAAGFLISLIILAILNLVFWAACMICTSGNGFEIRLTDFLLATCQYILPNMLMIVCVYTIVALLFKNPLPAVPLLFLYMIYSNMGSRNAEGVYGYYGRPLAIMVRFPGMFFDVTPPPLATVNQICLLIASAGIVLIGIQLWRRRRI</sequence>
<evidence type="ECO:0000256" key="1">
    <source>
        <dbReference type="SAM" id="Phobius"/>
    </source>
</evidence>
<keyword evidence="1" id="KW-0812">Transmembrane</keyword>
<evidence type="ECO:0000313" key="2">
    <source>
        <dbReference type="EMBL" id="HJC15254.1"/>
    </source>
</evidence>
<keyword evidence="1" id="KW-0472">Membrane</keyword>
<dbReference type="Pfam" id="PF12730">
    <property type="entry name" value="ABC2_membrane_4"/>
    <property type="match status" value="1"/>
</dbReference>
<feature type="transmembrane region" description="Helical" evidence="1">
    <location>
        <begin position="144"/>
        <end position="164"/>
    </location>
</feature>
<feature type="transmembrane region" description="Helical" evidence="1">
    <location>
        <begin position="20"/>
        <end position="50"/>
    </location>
</feature>
<reference evidence="2" key="2">
    <citation type="submission" date="2021-04" db="EMBL/GenBank/DDBJ databases">
        <authorList>
            <person name="Gilroy R."/>
        </authorList>
    </citation>
    <scope>NUCLEOTIDE SEQUENCE</scope>
    <source>
        <strain evidence="2">CHK185-5351</strain>
    </source>
</reference>
<comment type="caution">
    <text evidence="2">The sequence shown here is derived from an EMBL/GenBank/DDBJ whole genome shotgun (WGS) entry which is preliminary data.</text>
</comment>
<evidence type="ECO:0000313" key="3">
    <source>
        <dbReference type="Proteomes" id="UP000823849"/>
    </source>
</evidence>
<keyword evidence="1" id="KW-1133">Transmembrane helix</keyword>